<keyword evidence="3" id="KW-1185">Reference proteome</keyword>
<gene>
    <name evidence="2" type="ORF">SAMN05444126_102112</name>
</gene>
<reference evidence="3" key="1">
    <citation type="submission" date="2016-10" db="EMBL/GenBank/DDBJ databases">
        <authorList>
            <person name="de Groot N.N."/>
        </authorList>
    </citation>
    <scope>NUCLEOTIDE SEQUENCE [LARGE SCALE GENOMIC DNA]</scope>
    <source>
        <strain evidence="3">10nlg</strain>
    </source>
</reference>
<evidence type="ECO:0008006" key="4">
    <source>
        <dbReference type="Google" id="ProtNLM"/>
    </source>
</evidence>
<accession>A0A1H9Q333</accession>
<evidence type="ECO:0000313" key="2">
    <source>
        <dbReference type="EMBL" id="SER54283.1"/>
    </source>
</evidence>
<dbReference type="STRING" id="1464123.SAMN05444126_102112"/>
<dbReference type="RefSeq" id="WP_093071782.1">
    <property type="nucleotide sequence ID" value="NZ_FOGV01000002.1"/>
</dbReference>
<comment type="caution">
    <text evidence="2">The sequence shown here is derived from an EMBL/GenBank/DDBJ whole genome shotgun (WGS) entry which is preliminary data.</text>
</comment>
<dbReference type="Proteomes" id="UP000199318">
    <property type="component" value="Unassembled WGS sequence"/>
</dbReference>
<proteinExistence type="predicted"/>
<feature type="compositionally biased region" description="Low complexity" evidence="1">
    <location>
        <begin position="561"/>
        <end position="573"/>
    </location>
</feature>
<feature type="region of interest" description="Disordered" evidence="1">
    <location>
        <begin position="556"/>
        <end position="591"/>
    </location>
</feature>
<dbReference type="OrthoDB" id="2351076at2"/>
<organism evidence="2 3">
    <name type="scientific">Salisediminibacterium halotolerans</name>
    <dbReference type="NCBI Taxonomy" id="517425"/>
    <lineage>
        <taxon>Bacteria</taxon>
        <taxon>Bacillati</taxon>
        <taxon>Bacillota</taxon>
        <taxon>Bacilli</taxon>
        <taxon>Bacillales</taxon>
        <taxon>Bacillaceae</taxon>
        <taxon>Salisediminibacterium</taxon>
    </lineage>
</organism>
<dbReference type="EMBL" id="FOGV01000002">
    <property type="protein sequence ID" value="SER54283.1"/>
    <property type="molecule type" value="Genomic_DNA"/>
</dbReference>
<evidence type="ECO:0000313" key="3">
    <source>
        <dbReference type="Proteomes" id="UP000199318"/>
    </source>
</evidence>
<evidence type="ECO:0000256" key="1">
    <source>
        <dbReference type="SAM" id="MobiDB-lite"/>
    </source>
</evidence>
<sequence>MFQSEMISSMNRGLQTSENRSLALRPGQMFQGMITKLYPGQTAQLQAGNMTLTAQLEAQLETGRQYWFRVQAGDGMPRLQVMEQVRSNPQGDQQQSQRSQILQQLGLQAGGPHEQLLRHFQQTSQPFTQTDLASGARLLQQSGLPAHHSLQLISRLVNEQLPLTRETFQALAALQHPQSMGETMHALHESLAQSSSGGNESRGLQQILGSLLQQTNSSKQIEPVRQLFNALLTGENSVRTQAEQVLRETGIMRAKESAEQFFSRIQAEAVKPENRAPMQQTFPQLFQGQSGNQVFNAMKPANVFTMLMNAAGPDQPEGLTQMLRLINPDTAPQQVFEQLDRLMQQRNHSASPLLQMIHEQQTDRELLFLQRGQGQDTAQLRMFLQQLGLQHEHDLRIGLNDLQQSREAGQRIETLKGQLLHFLQNQANQTPQTIQQAEFLLQRLTGFQIASQEQQHPVQHLLFQVPFKFGEQYSDITMQWEGKRTKEGYLDEDHCRIMFYLELAAIRDTMVDVQIQNRVVSLTIFNQMEKPEQLQRMFEPILAKRLEETGYKLSSVRWKQPDNTPANDNNNPDVQTEKRKRQNYKGVDVRI</sequence>
<name>A0A1H9Q333_9BACI</name>
<dbReference type="AlphaFoldDB" id="A0A1H9Q333"/>
<protein>
    <recommendedName>
        <fullName evidence="4">Hook-length control protein FliK</fullName>
    </recommendedName>
</protein>